<evidence type="ECO:0000259" key="1">
    <source>
        <dbReference type="Pfam" id="PF00535"/>
    </source>
</evidence>
<dbReference type="CDD" id="cd00761">
    <property type="entry name" value="Glyco_tranf_GTA_type"/>
    <property type="match status" value="1"/>
</dbReference>
<dbReference type="PANTHER" id="PTHR43685">
    <property type="entry name" value="GLYCOSYLTRANSFERASE"/>
    <property type="match status" value="1"/>
</dbReference>
<dbReference type="Proteomes" id="UP000523821">
    <property type="component" value="Unassembled WGS sequence"/>
</dbReference>
<evidence type="ECO:0000313" key="3">
    <source>
        <dbReference type="Proteomes" id="UP000523821"/>
    </source>
</evidence>
<keyword evidence="3" id="KW-1185">Reference proteome</keyword>
<accession>A0A7W9CV48</accession>
<evidence type="ECO:0000313" key="2">
    <source>
        <dbReference type="EMBL" id="MBB5752254.1"/>
    </source>
</evidence>
<dbReference type="AlphaFoldDB" id="A0A7W9CV48"/>
<sequence length="340" mass="37759">MHSDAEGARVGSVTVAAVIPLYNGAPFIREALESVIRQTVPADEIIVVDDGSTDDGLGVARAVAAEHPRAPIRFAEKPNGGQSSARNLGVALASSSHVAFLDQDDVWYPDHLAILREPFETAGPRGLGLAYGNLDRIDRSGRMVMRAMLDALPQRHPKTSLAALLRDDLYIVPAASLVSVAVFRALGGFDERLIGYEDDDLFLRLFCAGHEMVFVDRAVTRWRVHASSTTHSPVMARSRMIYWEKLRATFPDDPVVGERWVSELIAPRFFRIAFQELRDAARQGRPEIARRAFADMMRIGPHLRRHRRRRFNAVAPLARALLASGRDRLAYALIKAVRPV</sequence>
<dbReference type="SUPFAM" id="SSF53448">
    <property type="entry name" value="Nucleotide-diphospho-sugar transferases"/>
    <property type="match status" value="1"/>
</dbReference>
<dbReference type="RefSeq" id="WP_183853738.1">
    <property type="nucleotide sequence ID" value="NZ_JACHOO010000002.1"/>
</dbReference>
<dbReference type="Pfam" id="PF00535">
    <property type="entry name" value="Glycos_transf_2"/>
    <property type="match status" value="1"/>
</dbReference>
<name>A0A7W9CV48_9HYPH</name>
<organism evidence="2 3">
    <name type="scientific">Prosthecomicrobium pneumaticum</name>
    <dbReference type="NCBI Taxonomy" id="81895"/>
    <lineage>
        <taxon>Bacteria</taxon>
        <taxon>Pseudomonadati</taxon>
        <taxon>Pseudomonadota</taxon>
        <taxon>Alphaproteobacteria</taxon>
        <taxon>Hyphomicrobiales</taxon>
        <taxon>Kaistiaceae</taxon>
        <taxon>Prosthecomicrobium</taxon>
    </lineage>
</organism>
<keyword evidence="2" id="KW-0808">Transferase</keyword>
<gene>
    <name evidence="2" type="ORF">GGQ63_001306</name>
</gene>
<dbReference type="GO" id="GO:0016740">
    <property type="term" value="F:transferase activity"/>
    <property type="evidence" value="ECO:0007669"/>
    <property type="project" value="UniProtKB-KW"/>
</dbReference>
<reference evidence="2 3" key="1">
    <citation type="submission" date="2020-08" db="EMBL/GenBank/DDBJ databases">
        <title>Genomic Encyclopedia of Type Strains, Phase IV (KMG-IV): sequencing the most valuable type-strain genomes for metagenomic binning, comparative biology and taxonomic classification.</title>
        <authorList>
            <person name="Goeker M."/>
        </authorList>
    </citation>
    <scope>NUCLEOTIDE SEQUENCE [LARGE SCALE GENOMIC DNA]</scope>
    <source>
        <strain evidence="2 3">DSM 16268</strain>
    </source>
</reference>
<dbReference type="InterPro" id="IPR001173">
    <property type="entry name" value="Glyco_trans_2-like"/>
</dbReference>
<dbReference type="GO" id="GO:0044010">
    <property type="term" value="P:single-species biofilm formation"/>
    <property type="evidence" value="ECO:0007669"/>
    <property type="project" value="TreeGrafter"/>
</dbReference>
<comment type="caution">
    <text evidence="2">The sequence shown here is derived from an EMBL/GenBank/DDBJ whole genome shotgun (WGS) entry which is preliminary data.</text>
</comment>
<feature type="domain" description="Glycosyltransferase 2-like" evidence="1">
    <location>
        <begin position="18"/>
        <end position="125"/>
    </location>
</feature>
<dbReference type="Gene3D" id="3.90.550.10">
    <property type="entry name" value="Spore Coat Polysaccharide Biosynthesis Protein SpsA, Chain A"/>
    <property type="match status" value="1"/>
</dbReference>
<dbReference type="EMBL" id="JACHOO010000002">
    <property type="protein sequence ID" value="MBB5752254.1"/>
    <property type="molecule type" value="Genomic_DNA"/>
</dbReference>
<dbReference type="PANTHER" id="PTHR43685:SF2">
    <property type="entry name" value="GLYCOSYLTRANSFERASE 2-LIKE DOMAIN-CONTAINING PROTEIN"/>
    <property type="match status" value="1"/>
</dbReference>
<dbReference type="InterPro" id="IPR029044">
    <property type="entry name" value="Nucleotide-diphossugar_trans"/>
</dbReference>
<protein>
    <submittedName>
        <fullName evidence="2">Glycosyltransferase involved in cell wall biosynthesis</fullName>
    </submittedName>
</protein>
<proteinExistence type="predicted"/>
<dbReference type="InterPro" id="IPR050834">
    <property type="entry name" value="Glycosyltransf_2"/>
</dbReference>